<dbReference type="EMBL" id="CP007151">
    <property type="protein sequence ID" value="AHI30191.1"/>
    <property type="molecule type" value="Genomic_DNA"/>
</dbReference>
<organism evidence="2 3">
    <name type="scientific">Marinobacter similis</name>
    <dbReference type="NCBI Taxonomy" id="1420916"/>
    <lineage>
        <taxon>Bacteria</taxon>
        <taxon>Pseudomonadati</taxon>
        <taxon>Pseudomonadota</taxon>
        <taxon>Gammaproteobacteria</taxon>
        <taxon>Pseudomonadales</taxon>
        <taxon>Marinobacteraceae</taxon>
        <taxon>Marinobacter</taxon>
    </lineage>
</organism>
<feature type="transmembrane region" description="Helical" evidence="1">
    <location>
        <begin position="170"/>
        <end position="196"/>
    </location>
</feature>
<dbReference type="HOGENOM" id="CLU_1281964_0_0_6"/>
<dbReference type="RefSeq" id="WP_041341863.1">
    <property type="nucleotide sequence ID" value="NZ_CP007151.1"/>
</dbReference>
<keyword evidence="1" id="KW-0812">Transmembrane</keyword>
<sequence>MVFSPKDIDDQASTVKKWLKRVFSKGRVSPVKRILTLIVFGFVFVLSYQMLLKSLLSEAKENDEKLLQDRNWVVEANLYDSAARFARLCISSTKSDSPNALWYCEKAKILYKNNSTQTPPNLREEIIKRDAYGAMVVDMESQIAGIKLDKLNQVPPASNRLDLLLSKTGIYLTSSLAIFGILAFIFGSIFTARMMARMKLDILHRRMVLLVSENC</sequence>
<reference evidence="2 3" key="1">
    <citation type="journal article" date="2014" name="Genome Announc.">
        <title>Draft Genome Sequences of Marinobacter similis A3d10T and Marinobacter salarius R9SW1T.</title>
        <authorList>
            <person name="Ivanova E.P."/>
            <person name="Ng H.J."/>
            <person name="Webb H.K."/>
            <person name="Feng G."/>
            <person name="Oshima K."/>
            <person name="Hattori M."/>
            <person name="Ohkuma M."/>
            <person name="Sergeev A.F."/>
            <person name="Mikhailov V.V."/>
            <person name="Crawford R.J."/>
            <person name="Sawabe T."/>
        </authorList>
    </citation>
    <scope>NUCLEOTIDE SEQUENCE [LARGE SCALE GENOMIC DNA]</scope>
    <source>
        <strain evidence="2 3">A3d10</strain>
    </source>
</reference>
<protein>
    <submittedName>
        <fullName evidence="2">Uncharacterized protein</fullName>
    </submittedName>
</protein>
<evidence type="ECO:0000313" key="3">
    <source>
        <dbReference type="Proteomes" id="UP000061489"/>
    </source>
</evidence>
<dbReference type="AlphaFoldDB" id="W5YM62"/>
<dbReference type="OrthoDB" id="6985487at2"/>
<keyword evidence="1" id="KW-0472">Membrane</keyword>
<feature type="transmembrane region" description="Helical" evidence="1">
    <location>
        <begin position="34"/>
        <end position="52"/>
    </location>
</feature>
<dbReference type="Proteomes" id="UP000061489">
    <property type="component" value="Chromosome"/>
</dbReference>
<dbReference type="STRING" id="1420916.AU14_14835"/>
<proteinExistence type="predicted"/>
<evidence type="ECO:0000313" key="2">
    <source>
        <dbReference type="EMBL" id="AHI30191.1"/>
    </source>
</evidence>
<name>W5YM62_9GAMM</name>
<gene>
    <name evidence="2" type="ORF">AU14_14835</name>
</gene>
<dbReference type="KEGG" id="msx:AU14_14835"/>
<accession>W5YM62</accession>
<keyword evidence="3" id="KW-1185">Reference proteome</keyword>
<evidence type="ECO:0000256" key="1">
    <source>
        <dbReference type="SAM" id="Phobius"/>
    </source>
</evidence>
<keyword evidence="1" id="KW-1133">Transmembrane helix</keyword>